<proteinExistence type="predicted"/>
<gene>
    <name evidence="1" type="ORF">SCLCIDRAFT_1211373</name>
</gene>
<evidence type="ECO:0000313" key="1">
    <source>
        <dbReference type="EMBL" id="KIM66150.1"/>
    </source>
</evidence>
<organism evidence="1 2">
    <name type="scientific">Scleroderma citrinum Foug A</name>
    <dbReference type="NCBI Taxonomy" id="1036808"/>
    <lineage>
        <taxon>Eukaryota</taxon>
        <taxon>Fungi</taxon>
        <taxon>Dikarya</taxon>
        <taxon>Basidiomycota</taxon>
        <taxon>Agaricomycotina</taxon>
        <taxon>Agaricomycetes</taxon>
        <taxon>Agaricomycetidae</taxon>
        <taxon>Boletales</taxon>
        <taxon>Sclerodermatineae</taxon>
        <taxon>Sclerodermataceae</taxon>
        <taxon>Scleroderma</taxon>
    </lineage>
</organism>
<reference evidence="1 2" key="1">
    <citation type="submission" date="2014-04" db="EMBL/GenBank/DDBJ databases">
        <authorList>
            <consortium name="DOE Joint Genome Institute"/>
            <person name="Kuo A."/>
            <person name="Kohler A."/>
            <person name="Nagy L.G."/>
            <person name="Floudas D."/>
            <person name="Copeland A."/>
            <person name="Barry K.W."/>
            <person name="Cichocki N."/>
            <person name="Veneault-Fourrey C."/>
            <person name="LaButti K."/>
            <person name="Lindquist E.A."/>
            <person name="Lipzen A."/>
            <person name="Lundell T."/>
            <person name="Morin E."/>
            <person name="Murat C."/>
            <person name="Sun H."/>
            <person name="Tunlid A."/>
            <person name="Henrissat B."/>
            <person name="Grigoriev I.V."/>
            <person name="Hibbett D.S."/>
            <person name="Martin F."/>
            <person name="Nordberg H.P."/>
            <person name="Cantor M.N."/>
            <person name="Hua S.X."/>
        </authorList>
    </citation>
    <scope>NUCLEOTIDE SEQUENCE [LARGE SCALE GENOMIC DNA]</scope>
    <source>
        <strain evidence="1 2">Foug A</strain>
    </source>
</reference>
<protein>
    <submittedName>
        <fullName evidence="1">Uncharacterized protein</fullName>
    </submittedName>
</protein>
<dbReference type="HOGENOM" id="CLU_2868902_0_0_1"/>
<name>A0A0C3E056_9AGAM</name>
<dbReference type="Proteomes" id="UP000053989">
    <property type="component" value="Unassembled WGS sequence"/>
</dbReference>
<reference evidence="2" key="2">
    <citation type="submission" date="2015-01" db="EMBL/GenBank/DDBJ databases">
        <title>Evolutionary Origins and Diversification of the Mycorrhizal Mutualists.</title>
        <authorList>
            <consortium name="DOE Joint Genome Institute"/>
            <consortium name="Mycorrhizal Genomics Consortium"/>
            <person name="Kohler A."/>
            <person name="Kuo A."/>
            <person name="Nagy L.G."/>
            <person name="Floudas D."/>
            <person name="Copeland A."/>
            <person name="Barry K.W."/>
            <person name="Cichocki N."/>
            <person name="Veneault-Fourrey C."/>
            <person name="LaButti K."/>
            <person name="Lindquist E.A."/>
            <person name="Lipzen A."/>
            <person name="Lundell T."/>
            <person name="Morin E."/>
            <person name="Murat C."/>
            <person name="Riley R."/>
            <person name="Ohm R."/>
            <person name="Sun H."/>
            <person name="Tunlid A."/>
            <person name="Henrissat B."/>
            <person name="Grigoriev I.V."/>
            <person name="Hibbett D.S."/>
            <person name="Martin F."/>
        </authorList>
    </citation>
    <scope>NUCLEOTIDE SEQUENCE [LARGE SCALE GENOMIC DNA]</scope>
    <source>
        <strain evidence="2">Foug A</strain>
    </source>
</reference>
<sequence length="64" mass="7095">MGGPVSLIGSVPLYHAVDRRVSDEMSCRAPVDQYWSKHISSTNGSIPKHEGRIRKSLRRFSLAG</sequence>
<accession>A0A0C3E056</accession>
<dbReference type="EMBL" id="KN822018">
    <property type="protein sequence ID" value="KIM66150.1"/>
    <property type="molecule type" value="Genomic_DNA"/>
</dbReference>
<keyword evidence="2" id="KW-1185">Reference proteome</keyword>
<dbReference type="InParanoid" id="A0A0C3E056"/>
<evidence type="ECO:0000313" key="2">
    <source>
        <dbReference type="Proteomes" id="UP000053989"/>
    </source>
</evidence>
<dbReference type="AlphaFoldDB" id="A0A0C3E056"/>